<protein>
    <submittedName>
        <fullName evidence="2">Uncharacterized protein</fullName>
    </submittedName>
</protein>
<proteinExistence type="predicted"/>
<sequence length="532" mass="59533">MKPSGIPGGMDMFRFRRPRRANNSNPAELASSTNHHDDPPTHFSRSTSSVVRMRVLSTIATQVRLWFKCHSMDHFAIEPFDYHPVLPPQLPCAPLDTHPMASPVVPVNVPVRRTVTEPVQPLLPDFPTSPFETGKSDTEMVSFECRTRVFVASFKDDRVSIRQEPIRPATIRFSALSNENGQKPTPAHGSSHCLRPLPAEMWSEIIADCVASSHQKDMESSWTTPVNRVVFYEGSDTTMKDLEAVMAVNSTWKQFALATSQVLPFPETGVDPELYTKSTQCNLTVALAAGPRGADQRAHIHPQAGEFFGHIWSRTTSWCVPKMIDLNDPDTFTACFDHEAPLLRSMMITGGRRRGVNDDHNDTIHPDAISGPQLLPATFLRGHTPKLTHLILRNCLVNSHSTLLDAVTHLRLQWPGTMYERNERSFLATLRKAAAVEYLDLLCLEGIPPSWMDGPPQPLDEIELLKLKQLRITDKSHLPFLRAFLARLVAPSTLEVDVAFRPISPIMNVEPYGVAVKMEVARWKGRMLAQGL</sequence>
<dbReference type="Proteomes" id="UP001556367">
    <property type="component" value="Unassembled WGS sequence"/>
</dbReference>
<comment type="caution">
    <text evidence="2">The sequence shown here is derived from an EMBL/GenBank/DDBJ whole genome shotgun (WGS) entry which is preliminary data.</text>
</comment>
<name>A0ABR3IRJ4_9AGAR</name>
<evidence type="ECO:0000313" key="2">
    <source>
        <dbReference type="EMBL" id="KAL0945907.1"/>
    </source>
</evidence>
<keyword evidence="3" id="KW-1185">Reference proteome</keyword>
<accession>A0ABR3IRJ4</accession>
<evidence type="ECO:0000313" key="3">
    <source>
        <dbReference type="Proteomes" id="UP001556367"/>
    </source>
</evidence>
<reference evidence="3" key="1">
    <citation type="submission" date="2024-06" db="EMBL/GenBank/DDBJ databases">
        <title>Multi-omics analyses provide insights into the biosynthesis of the anticancer antibiotic pleurotin in Hohenbuehelia grisea.</title>
        <authorList>
            <person name="Weaver J.A."/>
            <person name="Alberti F."/>
        </authorList>
    </citation>
    <scope>NUCLEOTIDE SEQUENCE [LARGE SCALE GENOMIC DNA]</scope>
    <source>
        <strain evidence="3">T-177</strain>
    </source>
</reference>
<organism evidence="2 3">
    <name type="scientific">Hohenbuehelia grisea</name>
    <dbReference type="NCBI Taxonomy" id="104357"/>
    <lineage>
        <taxon>Eukaryota</taxon>
        <taxon>Fungi</taxon>
        <taxon>Dikarya</taxon>
        <taxon>Basidiomycota</taxon>
        <taxon>Agaricomycotina</taxon>
        <taxon>Agaricomycetes</taxon>
        <taxon>Agaricomycetidae</taxon>
        <taxon>Agaricales</taxon>
        <taxon>Pleurotineae</taxon>
        <taxon>Pleurotaceae</taxon>
        <taxon>Hohenbuehelia</taxon>
    </lineage>
</organism>
<dbReference type="EMBL" id="JASNQZ010000015">
    <property type="protein sequence ID" value="KAL0945907.1"/>
    <property type="molecule type" value="Genomic_DNA"/>
</dbReference>
<gene>
    <name evidence="2" type="ORF">HGRIS_012189</name>
</gene>
<feature type="region of interest" description="Disordered" evidence="1">
    <location>
        <begin position="1"/>
        <end position="47"/>
    </location>
</feature>
<evidence type="ECO:0000256" key="1">
    <source>
        <dbReference type="SAM" id="MobiDB-lite"/>
    </source>
</evidence>